<dbReference type="PRINTS" id="PR00455">
    <property type="entry name" value="HTHTETR"/>
</dbReference>
<gene>
    <name evidence="7" type="ORF">EV192_1011229</name>
</gene>
<evidence type="ECO:0000256" key="3">
    <source>
        <dbReference type="ARBA" id="ARBA00023125"/>
    </source>
</evidence>
<keyword evidence="2" id="KW-0805">Transcription regulation</keyword>
<dbReference type="InterPro" id="IPR004111">
    <property type="entry name" value="Repressor_TetR_C"/>
</dbReference>
<dbReference type="GO" id="GO:0000976">
    <property type="term" value="F:transcription cis-regulatory region binding"/>
    <property type="evidence" value="ECO:0007669"/>
    <property type="project" value="TreeGrafter"/>
</dbReference>
<dbReference type="InterPro" id="IPR050109">
    <property type="entry name" value="HTH-type_TetR-like_transc_reg"/>
</dbReference>
<keyword evidence="1" id="KW-0678">Repressor</keyword>
<dbReference type="EMBL" id="SLWS01000001">
    <property type="protein sequence ID" value="TCO65437.1"/>
    <property type="molecule type" value="Genomic_DNA"/>
</dbReference>
<dbReference type="PANTHER" id="PTHR30055:SF151">
    <property type="entry name" value="TRANSCRIPTIONAL REGULATORY PROTEIN"/>
    <property type="match status" value="1"/>
</dbReference>
<name>A0A4R2K173_9PSEU</name>
<reference evidence="7 8" key="1">
    <citation type="submission" date="2019-03" db="EMBL/GenBank/DDBJ databases">
        <title>Genomic Encyclopedia of Type Strains, Phase IV (KMG-IV): sequencing the most valuable type-strain genomes for metagenomic binning, comparative biology and taxonomic classification.</title>
        <authorList>
            <person name="Goeker M."/>
        </authorList>
    </citation>
    <scope>NUCLEOTIDE SEQUENCE [LARGE SCALE GENOMIC DNA]</scope>
    <source>
        <strain evidence="7 8">DSM 45934</strain>
    </source>
</reference>
<sequence length="195" mass="21408">MKLSTEAVLDAALRFVDEHGLDRLSMRKLGAELGVEGMALYYYVPNKDALLDGMAERVTAAIEAPALDLAWQEWLRAFAGSMRLALLRHPAVLPLVATRNVMAPEFLAVFERALAVLNAFQPRQAVHVFNTVTTFVLGHVLAEAGRSDGPPPTFPAGYPLIERAVQDGAGDQDDLERFQFAIDALVDGFERRICT</sequence>
<dbReference type="PANTHER" id="PTHR30055">
    <property type="entry name" value="HTH-TYPE TRANSCRIPTIONAL REGULATOR RUTR"/>
    <property type="match status" value="1"/>
</dbReference>
<organism evidence="7 8">
    <name type="scientific">Actinocrispum wychmicini</name>
    <dbReference type="NCBI Taxonomy" id="1213861"/>
    <lineage>
        <taxon>Bacteria</taxon>
        <taxon>Bacillati</taxon>
        <taxon>Actinomycetota</taxon>
        <taxon>Actinomycetes</taxon>
        <taxon>Pseudonocardiales</taxon>
        <taxon>Pseudonocardiaceae</taxon>
        <taxon>Actinocrispum</taxon>
    </lineage>
</organism>
<evidence type="ECO:0000256" key="5">
    <source>
        <dbReference type="PROSITE-ProRule" id="PRU00335"/>
    </source>
</evidence>
<keyword evidence="8" id="KW-1185">Reference proteome</keyword>
<dbReference type="InterPro" id="IPR036271">
    <property type="entry name" value="Tet_transcr_reg_TetR-rel_C_sf"/>
</dbReference>
<accession>A0A4R2K173</accession>
<dbReference type="PROSITE" id="PS50977">
    <property type="entry name" value="HTH_TETR_2"/>
    <property type="match status" value="1"/>
</dbReference>
<dbReference type="InterPro" id="IPR003012">
    <property type="entry name" value="Tet_transcr_reg_TetR"/>
</dbReference>
<dbReference type="PRINTS" id="PR00400">
    <property type="entry name" value="TETREPRESSOR"/>
</dbReference>
<dbReference type="RefSeq" id="WP_207925895.1">
    <property type="nucleotide sequence ID" value="NZ_SLWS01000001.1"/>
</dbReference>
<dbReference type="InterPro" id="IPR009057">
    <property type="entry name" value="Homeodomain-like_sf"/>
</dbReference>
<evidence type="ECO:0000259" key="6">
    <source>
        <dbReference type="PROSITE" id="PS50977"/>
    </source>
</evidence>
<dbReference type="InterPro" id="IPR001647">
    <property type="entry name" value="HTH_TetR"/>
</dbReference>
<keyword evidence="3 5" id="KW-0238">DNA-binding</keyword>
<proteinExistence type="predicted"/>
<dbReference type="AlphaFoldDB" id="A0A4R2K173"/>
<dbReference type="Pfam" id="PF02909">
    <property type="entry name" value="TetR_C_1"/>
    <property type="match status" value="1"/>
</dbReference>
<evidence type="ECO:0000313" key="7">
    <source>
        <dbReference type="EMBL" id="TCO65437.1"/>
    </source>
</evidence>
<dbReference type="GO" id="GO:0046677">
    <property type="term" value="P:response to antibiotic"/>
    <property type="evidence" value="ECO:0007669"/>
    <property type="project" value="InterPro"/>
</dbReference>
<dbReference type="SUPFAM" id="SSF48498">
    <property type="entry name" value="Tetracyclin repressor-like, C-terminal domain"/>
    <property type="match status" value="1"/>
</dbReference>
<dbReference type="Gene3D" id="1.10.357.10">
    <property type="entry name" value="Tetracycline Repressor, domain 2"/>
    <property type="match status" value="1"/>
</dbReference>
<dbReference type="SUPFAM" id="SSF46689">
    <property type="entry name" value="Homeodomain-like"/>
    <property type="match status" value="1"/>
</dbReference>
<evidence type="ECO:0000313" key="8">
    <source>
        <dbReference type="Proteomes" id="UP000295680"/>
    </source>
</evidence>
<comment type="caution">
    <text evidence="7">The sequence shown here is derived from an EMBL/GenBank/DDBJ whole genome shotgun (WGS) entry which is preliminary data.</text>
</comment>
<keyword evidence="4" id="KW-0804">Transcription</keyword>
<feature type="DNA-binding region" description="H-T-H motif" evidence="5">
    <location>
        <begin position="25"/>
        <end position="44"/>
    </location>
</feature>
<evidence type="ECO:0000256" key="4">
    <source>
        <dbReference type="ARBA" id="ARBA00023163"/>
    </source>
</evidence>
<dbReference type="Pfam" id="PF00440">
    <property type="entry name" value="TetR_N"/>
    <property type="match status" value="1"/>
</dbReference>
<dbReference type="Proteomes" id="UP000295680">
    <property type="component" value="Unassembled WGS sequence"/>
</dbReference>
<dbReference type="GO" id="GO:0045892">
    <property type="term" value="P:negative regulation of DNA-templated transcription"/>
    <property type="evidence" value="ECO:0007669"/>
    <property type="project" value="InterPro"/>
</dbReference>
<evidence type="ECO:0000256" key="1">
    <source>
        <dbReference type="ARBA" id="ARBA00022491"/>
    </source>
</evidence>
<dbReference type="GO" id="GO:0003700">
    <property type="term" value="F:DNA-binding transcription factor activity"/>
    <property type="evidence" value="ECO:0007669"/>
    <property type="project" value="TreeGrafter"/>
</dbReference>
<protein>
    <submittedName>
        <fullName evidence="7">TetR family transcriptional regulator</fullName>
    </submittedName>
</protein>
<feature type="domain" description="HTH tetR-type" evidence="6">
    <location>
        <begin position="2"/>
        <end position="62"/>
    </location>
</feature>
<evidence type="ECO:0000256" key="2">
    <source>
        <dbReference type="ARBA" id="ARBA00023015"/>
    </source>
</evidence>